<dbReference type="Proteomes" id="UP001596472">
    <property type="component" value="Unassembled WGS sequence"/>
</dbReference>
<comment type="caution">
    <text evidence="1">The sequence shown here is derived from an EMBL/GenBank/DDBJ whole genome shotgun (WGS) entry which is preliminary data.</text>
</comment>
<dbReference type="RefSeq" id="WP_379714272.1">
    <property type="nucleotide sequence ID" value="NZ_JBHTBS010000008.1"/>
</dbReference>
<accession>A0ABW2L8D5</accession>
<sequence length="419" mass="46361">MKPSIVAAIGIPLCLLVSCKDESAATKRPSSAAADSSANSTTAAAPISDDDQAAAIAFGKKFEEAVESQDEDYLRKIFDFERIIEDSFAGIELPADFRKGMRHGMQQGRDNAIQNLFASKVHLVEYRSVKGKPGLLFRFRIDGGMDYVEYQISKSGKKDPEWVISDAYTHSMGSFVSDLLRAMVLPVLAESDRSLVEKILSGNPKSAYIENVPKISQMMQLGRNGDPESGKQALEIWKTIPTEVRKAKFAMVAHIFAQSCLLEDIESAGPYLQAIDELEQAYPGDPALALMSIDQNIIRKDYDGARNAIRTLRKSIPDPYLDFYLGYVDLHAEDYESAETRARTFIEIEPEDSEGYEMLLESGFGADQHEVTAEALTKLEADFDMDFSGALTAEGFESFIASEPGKKWIAQRGLSKRSQ</sequence>
<proteinExistence type="predicted"/>
<dbReference type="PROSITE" id="PS51257">
    <property type="entry name" value="PROKAR_LIPOPROTEIN"/>
    <property type="match status" value="1"/>
</dbReference>
<reference evidence="2" key="1">
    <citation type="journal article" date="2019" name="Int. J. Syst. Evol. Microbiol.">
        <title>The Global Catalogue of Microorganisms (GCM) 10K type strain sequencing project: providing services to taxonomists for standard genome sequencing and annotation.</title>
        <authorList>
            <consortium name="The Broad Institute Genomics Platform"/>
            <consortium name="The Broad Institute Genome Sequencing Center for Infectious Disease"/>
            <person name="Wu L."/>
            <person name="Ma J."/>
        </authorList>
    </citation>
    <scope>NUCLEOTIDE SEQUENCE [LARGE SCALE GENOMIC DNA]</scope>
    <source>
        <strain evidence="2">CGMCC 4.1467</strain>
    </source>
</reference>
<name>A0ABW2L8D5_9BACT</name>
<organism evidence="1 2">
    <name type="scientific">Haloferula chungangensis</name>
    <dbReference type="NCBI Taxonomy" id="1048331"/>
    <lineage>
        <taxon>Bacteria</taxon>
        <taxon>Pseudomonadati</taxon>
        <taxon>Verrucomicrobiota</taxon>
        <taxon>Verrucomicrobiia</taxon>
        <taxon>Verrucomicrobiales</taxon>
        <taxon>Verrucomicrobiaceae</taxon>
        <taxon>Haloferula</taxon>
    </lineage>
</organism>
<evidence type="ECO:0000313" key="2">
    <source>
        <dbReference type="Proteomes" id="UP001596472"/>
    </source>
</evidence>
<dbReference type="EMBL" id="JBHTBS010000008">
    <property type="protein sequence ID" value="MFC7338669.1"/>
    <property type="molecule type" value="Genomic_DNA"/>
</dbReference>
<dbReference type="InterPro" id="IPR011990">
    <property type="entry name" value="TPR-like_helical_dom_sf"/>
</dbReference>
<gene>
    <name evidence="1" type="ORF">ACFQY0_15850</name>
</gene>
<keyword evidence="2" id="KW-1185">Reference proteome</keyword>
<protein>
    <submittedName>
        <fullName evidence="1">Tetratricopeptide repeat protein</fullName>
    </submittedName>
</protein>
<dbReference type="Gene3D" id="1.25.40.10">
    <property type="entry name" value="Tetratricopeptide repeat domain"/>
    <property type="match status" value="1"/>
</dbReference>
<evidence type="ECO:0000313" key="1">
    <source>
        <dbReference type="EMBL" id="MFC7338669.1"/>
    </source>
</evidence>